<dbReference type="KEGG" id="bmei:Spa11_20660"/>
<evidence type="ECO:0000313" key="3">
    <source>
        <dbReference type="EMBL" id="QDV73867.1"/>
    </source>
</evidence>
<name>A0A518K7W8_9BACT</name>
<protein>
    <submittedName>
        <fullName evidence="3">Uncharacterized protein</fullName>
    </submittedName>
</protein>
<keyword evidence="4" id="KW-1185">Reference proteome</keyword>
<feature type="compositionally biased region" description="Basic residues" evidence="1">
    <location>
        <begin position="91"/>
        <end position="102"/>
    </location>
</feature>
<feature type="region of interest" description="Disordered" evidence="1">
    <location>
        <begin position="82"/>
        <end position="106"/>
    </location>
</feature>
<gene>
    <name evidence="3" type="ORF">Spa11_20660</name>
</gene>
<dbReference type="EMBL" id="CP036349">
    <property type="protein sequence ID" value="QDV73867.1"/>
    <property type="molecule type" value="Genomic_DNA"/>
</dbReference>
<feature type="transmembrane region" description="Helical" evidence="2">
    <location>
        <begin position="132"/>
        <end position="154"/>
    </location>
</feature>
<feature type="compositionally biased region" description="Polar residues" evidence="1">
    <location>
        <begin position="485"/>
        <end position="494"/>
    </location>
</feature>
<reference evidence="3 4" key="1">
    <citation type="submission" date="2019-02" db="EMBL/GenBank/DDBJ databases">
        <title>Deep-cultivation of Planctomycetes and their phenomic and genomic characterization uncovers novel biology.</title>
        <authorList>
            <person name="Wiegand S."/>
            <person name="Jogler M."/>
            <person name="Boedeker C."/>
            <person name="Pinto D."/>
            <person name="Vollmers J."/>
            <person name="Rivas-Marin E."/>
            <person name="Kohn T."/>
            <person name="Peeters S.H."/>
            <person name="Heuer A."/>
            <person name="Rast P."/>
            <person name="Oberbeckmann S."/>
            <person name="Bunk B."/>
            <person name="Jeske O."/>
            <person name="Meyerdierks A."/>
            <person name="Storesund J.E."/>
            <person name="Kallscheuer N."/>
            <person name="Luecker S."/>
            <person name="Lage O.M."/>
            <person name="Pohl T."/>
            <person name="Merkel B.J."/>
            <person name="Hornburger P."/>
            <person name="Mueller R.-W."/>
            <person name="Bruemmer F."/>
            <person name="Labrenz M."/>
            <person name="Spormann A.M."/>
            <person name="Op den Camp H."/>
            <person name="Overmann J."/>
            <person name="Amann R."/>
            <person name="Jetten M.S.M."/>
            <person name="Mascher T."/>
            <person name="Medema M.H."/>
            <person name="Devos D.P."/>
            <person name="Kaster A.-K."/>
            <person name="Ovreas L."/>
            <person name="Rohde M."/>
            <person name="Galperin M.Y."/>
            <person name="Jogler C."/>
        </authorList>
    </citation>
    <scope>NUCLEOTIDE SEQUENCE [LARGE SCALE GENOMIC DNA]</scope>
    <source>
        <strain evidence="3 4">Spa11</strain>
    </source>
</reference>
<evidence type="ECO:0000313" key="4">
    <source>
        <dbReference type="Proteomes" id="UP000316426"/>
    </source>
</evidence>
<evidence type="ECO:0000256" key="2">
    <source>
        <dbReference type="SAM" id="Phobius"/>
    </source>
</evidence>
<keyword evidence="2" id="KW-1133">Transmembrane helix</keyword>
<dbReference type="RefSeq" id="WP_145111599.1">
    <property type="nucleotide sequence ID" value="NZ_CP036349.1"/>
</dbReference>
<keyword evidence="2" id="KW-0812">Transmembrane</keyword>
<feature type="region of interest" description="Disordered" evidence="1">
    <location>
        <begin position="479"/>
        <end position="498"/>
    </location>
</feature>
<keyword evidence="2" id="KW-0472">Membrane</keyword>
<sequence length="540" mass="59562">MSNNSNSGSQSELDALLSELLDARDPSALDKLDALLRDNPGLQDEYIKYLSLHSLLNVEWNSLGAPLESLCESEASKLLPSFQGTGAGTHLRNRLSQSRRGRSRQDAETAVTALARKLLRLIWFPVRAPSPVAVAAVILGALGAAAMGGAIVAYSLDRVWWSRPDTDYTQEQIDAAERWLEAKRSEQGNLLGHFPATSAGLWTEVKPRITPANFHDGRLVPGEVDLQPFNGAAGKGYLVALPPGHGIELLVDVESVKENALIVKRVTADGALTGHSLSFNNHDVVTRPRSSWRVGRIGYWVDFNEYDQTRYYLLCGVSKGPNFADGGKWAYSDFKPLTVSRDLMFLGWDDGAIYGIPGAPDKVFEADSDFNDVSVILRLRRPEDIELSGKSQVVATPEREVRAIKAPMPADSYTLQVEPRQSILIQVSCPSGEPCRLDILCANRAERWWRYEESKGEEKFGLYSIDNRSDEPLDLSFIGRPLDGDQSTGSTDTGESAPLVHEVRASDADYCEIGYESPDVAASDERASYDKIRVRVHWIK</sequence>
<dbReference type="AlphaFoldDB" id="A0A518K7W8"/>
<evidence type="ECO:0000256" key="1">
    <source>
        <dbReference type="SAM" id="MobiDB-lite"/>
    </source>
</evidence>
<proteinExistence type="predicted"/>
<organism evidence="3 4">
    <name type="scientific">Botrimarina mediterranea</name>
    <dbReference type="NCBI Taxonomy" id="2528022"/>
    <lineage>
        <taxon>Bacteria</taxon>
        <taxon>Pseudomonadati</taxon>
        <taxon>Planctomycetota</taxon>
        <taxon>Planctomycetia</taxon>
        <taxon>Pirellulales</taxon>
        <taxon>Lacipirellulaceae</taxon>
        <taxon>Botrimarina</taxon>
    </lineage>
</organism>
<accession>A0A518K7W8</accession>
<dbReference type="Proteomes" id="UP000316426">
    <property type="component" value="Chromosome"/>
</dbReference>